<dbReference type="InterPro" id="IPR044822">
    <property type="entry name" value="Myb_DNA-bind_4"/>
</dbReference>
<dbReference type="Pfam" id="PF13837">
    <property type="entry name" value="Myb_DNA-bind_4"/>
    <property type="match status" value="1"/>
</dbReference>
<dbReference type="Gene3D" id="1.10.10.60">
    <property type="entry name" value="Homeodomain-like"/>
    <property type="match status" value="1"/>
</dbReference>
<evidence type="ECO:0000313" key="3">
    <source>
        <dbReference type="Proteomes" id="UP000694557"/>
    </source>
</evidence>
<dbReference type="Proteomes" id="UP000694557">
    <property type="component" value="Unassembled WGS sequence"/>
</dbReference>
<accession>A0A8C7MBI5</accession>
<sequence length="145" mass="16521">MEQSYRKKHVYSEISECLKELGIKKTTKQCHNKIKALKWRYRETLRNPSSRPCPFFSKLHNFLAAVPDMPESKETGKVSDGGVMSLDRDKGPSLAVELAPQCEKMVSRKSVLQVLFPITQSSLLKEASVPKFAPYVGRVLLKRRI</sequence>
<reference evidence="2" key="1">
    <citation type="submission" date="2025-08" db="UniProtKB">
        <authorList>
            <consortium name="Ensembl"/>
        </authorList>
    </citation>
    <scope>IDENTIFICATION</scope>
</reference>
<name>A0A8C7MBI5_ONCKI</name>
<dbReference type="Ensembl" id="ENSOKIT00005043934.1">
    <property type="protein sequence ID" value="ENSOKIP00005041669.1"/>
    <property type="gene ID" value="ENSOKIG00005017616.1"/>
</dbReference>
<dbReference type="AlphaFoldDB" id="A0A8C7MBI5"/>
<keyword evidence="3" id="KW-1185">Reference proteome</keyword>
<dbReference type="GeneTree" id="ENSGT01050000246012"/>
<reference evidence="2" key="2">
    <citation type="submission" date="2025-09" db="UniProtKB">
        <authorList>
            <consortium name="Ensembl"/>
        </authorList>
    </citation>
    <scope>IDENTIFICATION</scope>
</reference>
<evidence type="ECO:0000313" key="2">
    <source>
        <dbReference type="Ensembl" id="ENSOKIP00005041669.1"/>
    </source>
</evidence>
<proteinExistence type="predicted"/>
<organism evidence="2 3">
    <name type="scientific">Oncorhynchus kisutch</name>
    <name type="common">Coho salmon</name>
    <name type="synonym">Salmo kisutch</name>
    <dbReference type="NCBI Taxonomy" id="8019"/>
    <lineage>
        <taxon>Eukaryota</taxon>
        <taxon>Metazoa</taxon>
        <taxon>Chordata</taxon>
        <taxon>Craniata</taxon>
        <taxon>Vertebrata</taxon>
        <taxon>Euteleostomi</taxon>
        <taxon>Actinopterygii</taxon>
        <taxon>Neopterygii</taxon>
        <taxon>Teleostei</taxon>
        <taxon>Protacanthopterygii</taxon>
        <taxon>Salmoniformes</taxon>
        <taxon>Salmonidae</taxon>
        <taxon>Salmoninae</taxon>
        <taxon>Oncorhynchus</taxon>
    </lineage>
</organism>
<protein>
    <recommendedName>
        <fullName evidence="1">Myb/SANT-like DNA-binding domain-containing protein</fullName>
    </recommendedName>
</protein>
<evidence type="ECO:0000259" key="1">
    <source>
        <dbReference type="Pfam" id="PF13837"/>
    </source>
</evidence>
<feature type="domain" description="Myb/SANT-like DNA-binding" evidence="1">
    <location>
        <begin position="4"/>
        <end position="61"/>
    </location>
</feature>